<dbReference type="Pfam" id="PF02706">
    <property type="entry name" value="Wzz"/>
    <property type="match status" value="1"/>
</dbReference>
<dbReference type="EMBL" id="LQXA01000022">
    <property type="protein sequence ID" value="KZC95546.1"/>
    <property type="molecule type" value="Genomic_DNA"/>
</dbReference>
<evidence type="ECO:0000256" key="8">
    <source>
        <dbReference type="ARBA" id="ARBA00023136"/>
    </source>
</evidence>
<evidence type="ECO:0000256" key="3">
    <source>
        <dbReference type="ARBA" id="ARBA00022475"/>
    </source>
</evidence>
<dbReference type="STRING" id="31965.AWH51_07350"/>
<dbReference type="Pfam" id="PF01656">
    <property type="entry name" value="CbiA"/>
    <property type="match status" value="1"/>
</dbReference>
<feature type="domain" description="CobQ/CobB/MinD/ParA nucleotide binding" evidence="10">
    <location>
        <begin position="263"/>
        <end position="439"/>
    </location>
</feature>
<evidence type="ECO:0000259" key="10">
    <source>
        <dbReference type="Pfam" id="PF01656"/>
    </source>
</evidence>
<name>A0A154V2D9_9MICO</name>
<protein>
    <recommendedName>
        <fullName evidence="14">Polysaccharide biosynthesis tyrosine autokinase</fullName>
    </recommendedName>
</protein>
<evidence type="ECO:0008006" key="14">
    <source>
        <dbReference type="Google" id="ProtNLM"/>
    </source>
</evidence>
<evidence type="ECO:0000313" key="12">
    <source>
        <dbReference type="EMBL" id="KZC95546.1"/>
    </source>
</evidence>
<dbReference type="InterPro" id="IPR002586">
    <property type="entry name" value="CobQ/CobB/MinD/ParA_Nub-bd_dom"/>
</dbReference>
<keyword evidence="5" id="KW-0547">Nucleotide-binding</keyword>
<feature type="domain" description="Polysaccharide chain length determinant N-terminal" evidence="11">
    <location>
        <begin position="7"/>
        <end position="88"/>
    </location>
</feature>
<dbReference type="RefSeq" id="WP_063071103.1">
    <property type="nucleotide sequence ID" value="NZ_LQXA01000022.1"/>
</dbReference>
<dbReference type="Proteomes" id="UP000076218">
    <property type="component" value="Unassembled WGS sequence"/>
</dbReference>
<dbReference type="GO" id="GO:0005524">
    <property type="term" value="F:ATP binding"/>
    <property type="evidence" value="ECO:0007669"/>
    <property type="project" value="UniProtKB-KW"/>
</dbReference>
<sequence length="503" mass="51414">MDPHDYWTALRRRWISILALTLVGGGAGYGYATTLAPSYRSTSSVFVSSTQGATTTELVQGSTFSQNLVQSYAQLATTPAVLAPVIARLGLDTTPNALARAVTVDTPLNTVIIDVSVTDGSPEEAARLADAVSDSLADVAGGLAPATGSGDPSISLTTVAEAQVPRAPVSPNTRLIVLTGLLAGLAAGVLHALGRQLLDTRIRTERDVERVTDAPVIGSVQRRERGAGITLLAAPRSSAAEGYRRIRANLEFADVDTPIRSLAITSALPGEGKTTTAVNLALALAEHSTRVLLVDADLRRPTVAQTTGLEGAVGLTTVLVGGASLDDAVQGWAGGVDVLAAGAVPPNPNQLLGSAAMAALMAELRGRYEYVVLDTPPILPAADALTLAHLTDGALLVTRVRATRRGQLAEAADALDGVHARTLGVVLTRVAPARHSSYYGPDAETGAEDLVPVAPAAVATDASRGVPLAPVVSAHSVTARTAGTDATEGAPGTRAGGSRTHAR</sequence>
<evidence type="ECO:0000256" key="9">
    <source>
        <dbReference type="SAM" id="MobiDB-lite"/>
    </source>
</evidence>
<dbReference type="SUPFAM" id="SSF52540">
    <property type="entry name" value="P-loop containing nucleoside triphosphate hydrolases"/>
    <property type="match status" value="1"/>
</dbReference>
<comment type="similarity">
    <text evidence="2">Belongs to the CpsC/CapA family.</text>
</comment>
<keyword evidence="3" id="KW-1003">Cell membrane</keyword>
<dbReference type="InterPro" id="IPR027417">
    <property type="entry name" value="P-loop_NTPase"/>
</dbReference>
<dbReference type="GO" id="GO:0004715">
    <property type="term" value="F:non-membrane spanning protein tyrosine kinase activity"/>
    <property type="evidence" value="ECO:0007669"/>
    <property type="project" value="UniProtKB-EC"/>
</dbReference>
<evidence type="ECO:0000313" key="13">
    <source>
        <dbReference type="Proteomes" id="UP000076218"/>
    </source>
</evidence>
<keyword evidence="6" id="KW-0067">ATP-binding</keyword>
<dbReference type="GO" id="GO:0005886">
    <property type="term" value="C:plasma membrane"/>
    <property type="evidence" value="ECO:0007669"/>
    <property type="project" value="UniProtKB-SubCell"/>
</dbReference>
<dbReference type="CDD" id="cd05387">
    <property type="entry name" value="BY-kinase"/>
    <property type="match status" value="1"/>
</dbReference>
<dbReference type="OrthoDB" id="9812433at2"/>
<comment type="caution">
    <text evidence="12">The sequence shown here is derived from an EMBL/GenBank/DDBJ whole genome shotgun (WGS) entry which is preliminary data.</text>
</comment>
<evidence type="ECO:0000256" key="2">
    <source>
        <dbReference type="ARBA" id="ARBA00006683"/>
    </source>
</evidence>
<dbReference type="PANTHER" id="PTHR32309:SF13">
    <property type="entry name" value="FERRIC ENTEROBACTIN TRANSPORT PROTEIN FEPE"/>
    <property type="match status" value="1"/>
</dbReference>
<dbReference type="AlphaFoldDB" id="A0A154V2D9"/>
<accession>A0A154V2D9</accession>
<dbReference type="Gene3D" id="3.40.50.300">
    <property type="entry name" value="P-loop containing nucleotide triphosphate hydrolases"/>
    <property type="match status" value="1"/>
</dbReference>
<evidence type="ECO:0000256" key="4">
    <source>
        <dbReference type="ARBA" id="ARBA00022692"/>
    </source>
</evidence>
<keyword evidence="8" id="KW-0472">Membrane</keyword>
<evidence type="ECO:0000259" key="11">
    <source>
        <dbReference type="Pfam" id="PF02706"/>
    </source>
</evidence>
<evidence type="ECO:0000256" key="1">
    <source>
        <dbReference type="ARBA" id="ARBA00004651"/>
    </source>
</evidence>
<reference evidence="12 13" key="1">
    <citation type="submission" date="2016-01" db="EMBL/GenBank/DDBJ databases">
        <title>Draft genome sequence of Clavibacter michiganensis subsp. tessellarius DOAB 609.</title>
        <authorList>
            <person name="Tambong J.T."/>
        </authorList>
    </citation>
    <scope>NUCLEOTIDE SEQUENCE [LARGE SCALE GENOMIC DNA]</scope>
    <source>
        <strain evidence="12 13">DOAB 609</strain>
    </source>
</reference>
<dbReference type="InterPro" id="IPR005702">
    <property type="entry name" value="Wzc-like_C"/>
</dbReference>
<gene>
    <name evidence="12" type="ORF">AWH51_07350</name>
</gene>
<evidence type="ECO:0000256" key="5">
    <source>
        <dbReference type="ARBA" id="ARBA00022741"/>
    </source>
</evidence>
<proteinExistence type="inferred from homology"/>
<dbReference type="InterPro" id="IPR050445">
    <property type="entry name" value="Bact_polysacc_biosynth/exp"/>
</dbReference>
<comment type="subcellular location">
    <subcellularLocation>
        <location evidence="1">Cell membrane</location>
        <topology evidence="1">Multi-pass membrane protein</topology>
    </subcellularLocation>
</comment>
<keyword evidence="7" id="KW-1133">Transmembrane helix</keyword>
<evidence type="ECO:0000256" key="7">
    <source>
        <dbReference type="ARBA" id="ARBA00022989"/>
    </source>
</evidence>
<organism evidence="12 13">
    <name type="scientific">Clavibacter tessellarius</name>
    <dbReference type="NCBI Taxonomy" id="31965"/>
    <lineage>
        <taxon>Bacteria</taxon>
        <taxon>Bacillati</taxon>
        <taxon>Actinomycetota</taxon>
        <taxon>Actinomycetes</taxon>
        <taxon>Micrococcales</taxon>
        <taxon>Microbacteriaceae</taxon>
        <taxon>Clavibacter</taxon>
    </lineage>
</organism>
<keyword evidence="4" id="KW-0812">Transmembrane</keyword>
<dbReference type="InterPro" id="IPR003856">
    <property type="entry name" value="LPS_length_determ_N"/>
</dbReference>
<feature type="region of interest" description="Disordered" evidence="9">
    <location>
        <begin position="478"/>
        <end position="503"/>
    </location>
</feature>
<dbReference type="NCBIfam" id="TIGR01007">
    <property type="entry name" value="eps_fam"/>
    <property type="match status" value="1"/>
</dbReference>
<dbReference type="PANTHER" id="PTHR32309">
    <property type="entry name" value="TYROSINE-PROTEIN KINASE"/>
    <property type="match status" value="1"/>
</dbReference>
<evidence type="ECO:0000256" key="6">
    <source>
        <dbReference type="ARBA" id="ARBA00022840"/>
    </source>
</evidence>